<organism evidence="2 3">
    <name type="scientific">Zasmidium cellare</name>
    <name type="common">Wine cellar mold</name>
    <name type="synonym">Racodium cellare</name>
    <dbReference type="NCBI Taxonomy" id="395010"/>
    <lineage>
        <taxon>Eukaryota</taxon>
        <taxon>Fungi</taxon>
        <taxon>Dikarya</taxon>
        <taxon>Ascomycota</taxon>
        <taxon>Pezizomycotina</taxon>
        <taxon>Dothideomycetes</taxon>
        <taxon>Dothideomycetidae</taxon>
        <taxon>Mycosphaerellales</taxon>
        <taxon>Mycosphaerellaceae</taxon>
        <taxon>Zasmidium</taxon>
    </lineage>
</organism>
<name>A0ABR0EN17_ZASCE</name>
<dbReference type="EMBL" id="JAXOVC010000004">
    <property type="protein sequence ID" value="KAK4502551.1"/>
    <property type="molecule type" value="Genomic_DNA"/>
</dbReference>
<proteinExistence type="predicted"/>
<dbReference type="Proteomes" id="UP001305779">
    <property type="component" value="Unassembled WGS sequence"/>
</dbReference>
<reference evidence="2 3" key="1">
    <citation type="journal article" date="2023" name="G3 (Bethesda)">
        <title>A chromosome-level genome assembly of Zasmidium syzygii isolated from banana leaves.</title>
        <authorList>
            <person name="van Westerhoven A.C."/>
            <person name="Mehrabi R."/>
            <person name="Talebi R."/>
            <person name="Steentjes M.B.F."/>
            <person name="Corcolon B."/>
            <person name="Chong P.A."/>
            <person name="Kema G.H.J."/>
            <person name="Seidl M.F."/>
        </authorList>
    </citation>
    <scope>NUCLEOTIDE SEQUENCE [LARGE SCALE GENOMIC DNA]</scope>
    <source>
        <strain evidence="2 3">P124</strain>
    </source>
</reference>
<evidence type="ECO:0000256" key="1">
    <source>
        <dbReference type="SAM" id="MobiDB-lite"/>
    </source>
</evidence>
<feature type="compositionally biased region" description="Basic and acidic residues" evidence="1">
    <location>
        <begin position="7"/>
        <end position="19"/>
    </location>
</feature>
<feature type="region of interest" description="Disordered" evidence="1">
    <location>
        <begin position="1"/>
        <end position="22"/>
    </location>
</feature>
<keyword evidence="3" id="KW-1185">Reference proteome</keyword>
<accession>A0ABR0EN17</accession>
<evidence type="ECO:0000313" key="3">
    <source>
        <dbReference type="Proteomes" id="UP001305779"/>
    </source>
</evidence>
<gene>
    <name evidence="2" type="ORF">PRZ48_005976</name>
</gene>
<protein>
    <submittedName>
        <fullName evidence="2">Uncharacterized protein</fullName>
    </submittedName>
</protein>
<evidence type="ECO:0000313" key="2">
    <source>
        <dbReference type="EMBL" id="KAK4502551.1"/>
    </source>
</evidence>
<sequence length="142" mass="16394">MTAASMLDRKPPRAFDLRAQHPSGSSKLRIPRFGYEVAAYSLLHSNENEQGQDLYEAYSPTTARCRLEEYSFRPKVMDAKTLQVEDRRKHNLLDNICLNGKCKVWFRDDRLESMDVSPVYDMIDSAIHSTGVKSEQRAPRNR</sequence>
<comment type="caution">
    <text evidence="2">The sequence shown here is derived from an EMBL/GenBank/DDBJ whole genome shotgun (WGS) entry which is preliminary data.</text>
</comment>